<dbReference type="GO" id="GO:0016020">
    <property type="term" value="C:membrane"/>
    <property type="evidence" value="ECO:0007669"/>
    <property type="project" value="TreeGrafter"/>
</dbReference>
<dbReference type="Pfam" id="PF00650">
    <property type="entry name" value="CRAL_TRIO"/>
    <property type="match status" value="1"/>
</dbReference>
<dbReference type="Gene3D" id="1.10.8.20">
    <property type="entry name" value="N-terminal domain of phosphatidylinositol transfer protein sec14p"/>
    <property type="match status" value="1"/>
</dbReference>
<dbReference type="SMART" id="SM00516">
    <property type="entry name" value="SEC14"/>
    <property type="match status" value="1"/>
</dbReference>
<dbReference type="Proteomes" id="UP001497382">
    <property type="component" value="Unassembled WGS sequence"/>
</dbReference>
<dbReference type="Gene3D" id="3.40.525.10">
    <property type="entry name" value="CRAL-TRIO lipid binding domain"/>
    <property type="match status" value="1"/>
</dbReference>
<dbReference type="PROSITE" id="PS50191">
    <property type="entry name" value="CRAL_TRIO"/>
    <property type="match status" value="1"/>
</dbReference>
<evidence type="ECO:0000259" key="1">
    <source>
        <dbReference type="PROSITE" id="PS50191"/>
    </source>
</evidence>
<feature type="domain" description="CRAL-TRIO" evidence="1">
    <location>
        <begin position="113"/>
        <end position="262"/>
    </location>
</feature>
<dbReference type="GO" id="GO:1902936">
    <property type="term" value="F:phosphatidylinositol bisphosphate binding"/>
    <property type="evidence" value="ECO:0007669"/>
    <property type="project" value="TreeGrafter"/>
</dbReference>
<dbReference type="SUPFAM" id="SSF52087">
    <property type="entry name" value="CRAL/TRIO domain"/>
    <property type="match status" value="1"/>
</dbReference>
<sequence>MEKNEALCYPIQIDCLPDIFHQKAETELNETPESWRVEVKKLKELLSDNKITTAVVFEEDFLRLFLRYTKYNSSKTFQYMLNFIRLRRNYGNLFTSIPDENFAINPSTQMFSVLPYRSPDGCAIILSEIGKWNPKELSLEDFKKMAIFLFLQSLRCPMTQITGFKIIHDFKDTSLKHLRYCAPQNFYLLYDIGMNCVPGRYKEIHCINESLFLKSAWSIIKQFLSTKMRNRVFFHSKPEDLLNHFPTSTLPAKYGGTLTDYHDKDLMRKLNKEHGDYPLGGLPNYF</sequence>
<dbReference type="SUPFAM" id="SSF46938">
    <property type="entry name" value="CRAL/TRIO N-terminal domain"/>
    <property type="match status" value="1"/>
</dbReference>
<dbReference type="PANTHER" id="PTHR10174">
    <property type="entry name" value="ALPHA-TOCOPHEROL TRANSFER PROTEIN-RELATED"/>
    <property type="match status" value="1"/>
</dbReference>
<protein>
    <recommendedName>
        <fullName evidence="1">CRAL-TRIO domain-containing protein</fullName>
    </recommendedName>
</protein>
<reference evidence="2 3" key="1">
    <citation type="submission" date="2024-04" db="EMBL/GenBank/DDBJ databases">
        <authorList>
            <person name="Rising A."/>
            <person name="Reimegard J."/>
            <person name="Sonavane S."/>
            <person name="Akerstrom W."/>
            <person name="Nylinder S."/>
            <person name="Hedman E."/>
            <person name="Kallberg Y."/>
        </authorList>
    </citation>
    <scope>NUCLEOTIDE SEQUENCE [LARGE SCALE GENOMIC DNA]</scope>
</reference>
<comment type="caution">
    <text evidence="2">The sequence shown here is derived from an EMBL/GenBank/DDBJ whole genome shotgun (WGS) entry which is preliminary data.</text>
</comment>
<evidence type="ECO:0000313" key="3">
    <source>
        <dbReference type="Proteomes" id="UP001497382"/>
    </source>
</evidence>
<dbReference type="InterPro" id="IPR036273">
    <property type="entry name" value="CRAL/TRIO_N_dom_sf"/>
</dbReference>
<name>A0AAV2A1W8_9ARAC</name>
<keyword evidence="3" id="KW-1185">Reference proteome</keyword>
<gene>
    <name evidence="2" type="ORF">LARSCL_LOCUS9541</name>
</gene>
<proteinExistence type="predicted"/>
<dbReference type="CDD" id="cd00170">
    <property type="entry name" value="SEC14"/>
    <property type="match status" value="1"/>
</dbReference>
<dbReference type="PANTHER" id="PTHR10174:SF208">
    <property type="entry name" value="CRAL-TRIO DOMAIN-CONTAINING PROTEIN DDB_G0278031"/>
    <property type="match status" value="1"/>
</dbReference>
<dbReference type="AlphaFoldDB" id="A0AAV2A1W8"/>
<dbReference type="EMBL" id="CAXIEN010000107">
    <property type="protein sequence ID" value="CAL1278015.1"/>
    <property type="molecule type" value="Genomic_DNA"/>
</dbReference>
<evidence type="ECO:0000313" key="2">
    <source>
        <dbReference type="EMBL" id="CAL1278015.1"/>
    </source>
</evidence>
<dbReference type="PRINTS" id="PR00180">
    <property type="entry name" value="CRETINALDHBP"/>
</dbReference>
<dbReference type="InterPro" id="IPR001251">
    <property type="entry name" value="CRAL-TRIO_dom"/>
</dbReference>
<dbReference type="Gene3D" id="1.20.5.1200">
    <property type="entry name" value="Alpha-tocopherol transfer"/>
    <property type="match status" value="1"/>
</dbReference>
<dbReference type="InterPro" id="IPR036865">
    <property type="entry name" value="CRAL-TRIO_dom_sf"/>
</dbReference>
<accession>A0AAV2A1W8</accession>
<organism evidence="2 3">
    <name type="scientific">Larinioides sclopetarius</name>
    <dbReference type="NCBI Taxonomy" id="280406"/>
    <lineage>
        <taxon>Eukaryota</taxon>
        <taxon>Metazoa</taxon>
        <taxon>Ecdysozoa</taxon>
        <taxon>Arthropoda</taxon>
        <taxon>Chelicerata</taxon>
        <taxon>Arachnida</taxon>
        <taxon>Araneae</taxon>
        <taxon>Araneomorphae</taxon>
        <taxon>Entelegynae</taxon>
        <taxon>Araneoidea</taxon>
        <taxon>Araneidae</taxon>
        <taxon>Larinioides</taxon>
    </lineage>
</organism>